<dbReference type="InterPro" id="IPR017441">
    <property type="entry name" value="Protein_kinase_ATP_BS"/>
</dbReference>
<evidence type="ECO:0000256" key="7">
    <source>
        <dbReference type="RuleBase" id="RU000304"/>
    </source>
</evidence>
<sequence length="319" mass="37100">MQLNQNKSKKRRVTPNDKHQLSTSQERCLIPKYMTLNNQNINKSNKYQILEQIGQGSYSTIFIVEDKLHGGYYAMKKVLQDPKQINRELEIHMNMHHPHIVPLRDHYYTIENKAKYLHLVMDLYQGNLKNAIRVPLKRVAKQLFQALEYLESQNIMHRDLKPANILYQSGNIYLADFGSAKKMDGSKSLSYVCSRAYRAPELLFGQIFYNTKIDIWAAGCILAELELGKQLFFGQNTVDQIVEICKLLGTPNELEKAELGCQFYIPNLQSKKLSMIFIYIVLNQKTDPLLIDLLSKIFVYSPSKRINCNDALRHPYFFQ</sequence>
<dbReference type="GO" id="GO:0005634">
    <property type="term" value="C:nucleus"/>
    <property type="evidence" value="ECO:0007669"/>
    <property type="project" value="TreeGrafter"/>
</dbReference>
<evidence type="ECO:0000256" key="4">
    <source>
        <dbReference type="ARBA" id="ARBA00022777"/>
    </source>
</evidence>
<feature type="region of interest" description="Disordered" evidence="8">
    <location>
        <begin position="1"/>
        <end position="24"/>
    </location>
</feature>
<evidence type="ECO:0000259" key="9">
    <source>
        <dbReference type="PROSITE" id="PS50011"/>
    </source>
</evidence>
<keyword evidence="1 7" id="KW-0723">Serine/threonine-protein kinase</keyword>
<evidence type="ECO:0000256" key="3">
    <source>
        <dbReference type="ARBA" id="ARBA00022741"/>
    </source>
</evidence>
<dbReference type="PANTHER" id="PTHR24057">
    <property type="entry name" value="GLYCOGEN SYNTHASE KINASE-3 ALPHA"/>
    <property type="match status" value="1"/>
</dbReference>
<evidence type="ECO:0000313" key="11">
    <source>
        <dbReference type="Proteomes" id="UP000688137"/>
    </source>
</evidence>
<comment type="caution">
    <text evidence="10">The sequence shown here is derived from an EMBL/GenBank/DDBJ whole genome shotgun (WGS) entry which is preliminary data.</text>
</comment>
<evidence type="ECO:0000313" key="10">
    <source>
        <dbReference type="EMBL" id="CAD8100535.1"/>
    </source>
</evidence>
<dbReference type="PROSITE" id="PS00107">
    <property type="entry name" value="PROTEIN_KINASE_ATP"/>
    <property type="match status" value="1"/>
</dbReference>
<keyword evidence="11" id="KW-1185">Reference proteome</keyword>
<comment type="similarity">
    <text evidence="7">Belongs to the protein kinase superfamily.</text>
</comment>
<dbReference type="PROSITE" id="PS00108">
    <property type="entry name" value="PROTEIN_KINASE_ST"/>
    <property type="match status" value="1"/>
</dbReference>
<evidence type="ECO:0000256" key="2">
    <source>
        <dbReference type="ARBA" id="ARBA00022679"/>
    </source>
</evidence>
<dbReference type="AlphaFoldDB" id="A0A8S1PBY2"/>
<gene>
    <name evidence="10" type="ORF">PPRIM_AZ9-3.1.T1120164</name>
</gene>
<keyword evidence="3 6" id="KW-0547">Nucleotide-binding</keyword>
<evidence type="ECO:0000256" key="1">
    <source>
        <dbReference type="ARBA" id="ARBA00022527"/>
    </source>
</evidence>
<dbReference type="InterPro" id="IPR008271">
    <property type="entry name" value="Ser/Thr_kinase_AS"/>
</dbReference>
<dbReference type="GO" id="GO:0005737">
    <property type="term" value="C:cytoplasm"/>
    <property type="evidence" value="ECO:0007669"/>
    <property type="project" value="TreeGrafter"/>
</dbReference>
<protein>
    <recommendedName>
        <fullName evidence="9">Protein kinase domain-containing protein</fullName>
    </recommendedName>
</protein>
<dbReference type="PANTHER" id="PTHR24057:SF0">
    <property type="entry name" value="PROTEIN KINASE SHAGGY-RELATED"/>
    <property type="match status" value="1"/>
</dbReference>
<dbReference type="InterPro" id="IPR050591">
    <property type="entry name" value="GSK-3"/>
</dbReference>
<dbReference type="PROSITE" id="PS50011">
    <property type="entry name" value="PROTEIN_KINASE_DOM"/>
    <property type="match status" value="1"/>
</dbReference>
<dbReference type="Proteomes" id="UP000688137">
    <property type="component" value="Unassembled WGS sequence"/>
</dbReference>
<proteinExistence type="inferred from homology"/>
<evidence type="ECO:0000256" key="5">
    <source>
        <dbReference type="ARBA" id="ARBA00022840"/>
    </source>
</evidence>
<accession>A0A8S1PBY2</accession>
<dbReference type="GO" id="GO:0007165">
    <property type="term" value="P:signal transduction"/>
    <property type="evidence" value="ECO:0007669"/>
    <property type="project" value="TreeGrafter"/>
</dbReference>
<reference evidence="10" key="1">
    <citation type="submission" date="2021-01" db="EMBL/GenBank/DDBJ databases">
        <authorList>
            <consortium name="Genoscope - CEA"/>
            <person name="William W."/>
        </authorList>
    </citation>
    <scope>NUCLEOTIDE SEQUENCE</scope>
</reference>
<dbReference type="Pfam" id="PF00069">
    <property type="entry name" value="Pkinase"/>
    <property type="match status" value="1"/>
</dbReference>
<evidence type="ECO:0000256" key="6">
    <source>
        <dbReference type="PROSITE-ProRule" id="PRU10141"/>
    </source>
</evidence>
<keyword evidence="5 6" id="KW-0067">ATP-binding</keyword>
<dbReference type="FunFam" id="1.10.510.10:FF:000624">
    <property type="entry name" value="Mitogen-activated protein kinase"/>
    <property type="match status" value="1"/>
</dbReference>
<dbReference type="OMA" id="ESQNIMH"/>
<dbReference type="InterPro" id="IPR000719">
    <property type="entry name" value="Prot_kinase_dom"/>
</dbReference>
<dbReference type="EMBL" id="CAJJDM010000115">
    <property type="protein sequence ID" value="CAD8100535.1"/>
    <property type="molecule type" value="Genomic_DNA"/>
</dbReference>
<feature type="binding site" evidence="6">
    <location>
        <position position="76"/>
    </location>
    <ligand>
        <name>ATP</name>
        <dbReference type="ChEBI" id="CHEBI:30616"/>
    </ligand>
</feature>
<organism evidence="10 11">
    <name type="scientific">Paramecium primaurelia</name>
    <dbReference type="NCBI Taxonomy" id="5886"/>
    <lineage>
        <taxon>Eukaryota</taxon>
        <taxon>Sar</taxon>
        <taxon>Alveolata</taxon>
        <taxon>Ciliophora</taxon>
        <taxon>Intramacronucleata</taxon>
        <taxon>Oligohymenophorea</taxon>
        <taxon>Peniculida</taxon>
        <taxon>Parameciidae</taxon>
        <taxon>Paramecium</taxon>
    </lineage>
</organism>
<feature type="domain" description="Protein kinase" evidence="9">
    <location>
        <begin position="47"/>
        <end position="317"/>
    </location>
</feature>
<evidence type="ECO:0000256" key="8">
    <source>
        <dbReference type="SAM" id="MobiDB-lite"/>
    </source>
</evidence>
<dbReference type="GO" id="GO:0030154">
    <property type="term" value="P:cell differentiation"/>
    <property type="evidence" value="ECO:0007669"/>
    <property type="project" value="TreeGrafter"/>
</dbReference>
<keyword evidence="4" id="KW-0418">Kinase</keyword>
<keyword evidence="2" id="KW-0808">Transferase</keyword>
<dbReference type="GO" id="GO:0004674">
    <property type="term" value="F:protein serine/threonine kinase activity"/>
    <property type="evidence" value="ECO:0007669"/>
    <property type="project" value="UniProtKB-KW"/>
</dbReference>
<name>A0A8S1PBY2_PARPR</name>
<dbReference type="GO" id="GO:0005524">
    <property type="term" value="F:ATP binding"/>
    <property type="evidence" value="ECO:0007669"/>
    <property type="project" value="UniProtKB-UniRule"/>
</dbReference>
<dbReference type="SMART" id="SM00220">
    <property type="entry name" value="S_TKc"/>
    <property type="match status" value="1"/>
</dbReference>